<evidence type="ECO:0000256" key="1">
    <source>
        <dbReference type="ARBA" id="ARBA00004651"/>
    </source>
</evidence>
<dbReference type="SMART" id="SM00899">
    <property type="entry name" value="FeoA"/>
    <property type="match status" value="1"/>
</dbReference>
<keyword evidence="3" id="KW-1003">Cell membrane</keyword>
<dbReference type="Pfam" id="PF17910">
    <property type="entry name" value="FeoB_Cyto"/>
    <property type="match status" value="1"/>
</dbReference>
<evidence type="ECO:0000256" key="10">
    <source>
        <dbReference type="ARBA" id="ARBA00023134"/>
    </source>
</evidence>
<keyword evidence="9" id="KW-0406">Ion transport</keyword>
<keyword evidence="4 16" id="KW-0410">Iron transport</keyword>
<dbReference type="Pfam" id="PF04023">
    <property type="entry name" value="FeoA"/>
    <property type="match status" value="1"/>
</dbReference>
<dbReference type="InterPro" id="IPR011640">
    <property type="entry name" value="Fe2_transport_prot_B_C"/>
</dbReference>
<dbReference type="FunFam" id="1.10.287.1770:FF:000003">
    <property type="entry name" value="Ferrous iron transport protein B"/>
    <property type="match status" value="1"/>
</dbReference>
<dbReference type="EMBL" id="FQUM01000001">
    <property type="protein sequence ID" value="SHE48603.1"/>
    <property type="molecule type" value="Genomic_DNA"/>
</dbReference>
<keyword evidence="10 14" id="KW-0342">GTP-binding</keyword>
<dbReference type="PROSITE" id="PS51711">
    <property type="entry name" value="G_FEOB"/>
    <property type="match status" value="1"/>
</dbReference>
<comment type="function">
    <text evidence="16">Probable transporter of a GTP-driven Fe(2+) uptake system.</text>
</comment>
<feature type="transmembrane region" description="Helical" evidence="16">
    <location>
        <begin position="393"/>
        <end position="414"/>
    </location>
</feature>
<dbReference type="STRING" id="1484053.SAMN05444274_101488"/>
<dbReference type="InterPro" id="IPR050860">
    <property type="entry name" value="FeoB_GTPase"/>
</dbReference>
<evidence type="ECO:0000256" key="15">
    <source>
        <dbReference type="PIRSR" id="PIRSR603373-2"/>
    </source>
</evidence>
<evidence type="ECO:0000256" key="11">
    <source>
        <dbReference type="ARBA" id="ARBA00023136"/>
    </source>
</evidence>
<keyword evidence="15" id="KW-0460">Magnesium</keyword>
<evidence type="ECO:0000256" key="8">
    <source>
        <dbReference type="ARBA" id="ARBA00023004"/>
    </source>
</evidence>
<keyword evidence="5 16" id="KW-0812">Transmembrane</keyword>
<evidence type="ECO:0000259" key="17">
    <source>
        <dbReference type="PROSITE" id="PS51711"/>
    </source>
</evidence>
<feature type="domain" description="FeoB-type G" evidence="17">
    <location>
        <begin position="104"/>
        <end position="266"/>
    </location>
</feature>
<evidence type="ECO:0000256" key="3">
    <source>
        <dbReference type="ARBA" id="ARBA00022475"/>
    </source>
</evidence>
<dbReference type="InterPro" id="IPR011642">
    <property type="entry name" value="Gate_dom"/>
</dbReference>
<dbReference type="InterPro" id="IPR038157">
    <property type="entry name" value="FeoA_core_dom"/>
</dbReference>
<sequence>MRLSEVKYQETVIITKILGHGSFRRRISEMGFVKGNEVKVIKSAPFRDPIEFKILGYNISLRKSEAELIEVVPITEFDTSKNGSYEGVITRKIQFENHPERSKTINIALVGNPNCGKTTLFNYISNSKEKVGNYSGVTVDIKKAVLKAKGYTFNFFDLPGTYSLTAYSNEEIFVREFIYEQTPDIVINVIDSTNIERSLFLTTQLIDMDLRLVCALNMYDELERKKIQFNYKEISKLLGIPFMPTISSKGIGLDSLVEKAIDVFEGREETMRHVHINYGKNLEDSIRKIREKVKENKPVTDKISSRFIALKLLEKDPHIQELLESYSNFSEINSTTQREIKRIESFYSEQSETVVTDAKYAFINGALKETFKNPQQQQKSGSEKIDDVLTHRIWGLPIFAGILFVMFFVTFNLGAYPMEWIDMGVSALGNFISGIMPEGMLKDLITDGIISGAGSVLVFLPNILILFFFISLLEESGYMARAAFIMDKIMHRFGLHGRSFIPLVMAFGCNVPAILATRSMRNRGNRLLTMLIVPFMSCSARLPVYILIISAFFSKYQALILVGIYAVGVAFAFLTAQILNKTVFKNKETPFVMELPSYHLPTFRNIVYHMWDKTKHYLKKIGTVILLGVIIIWALGYFPRETGQTEQFKTQLNTIENNSGLNDAQKEQLIYNAEREMEADRLVNSYLGRIGQWIEPVMRPLGFDWKMSISLVAGLPAKEIVVSTMGVLYQSNADESTVNLQHKLQDEVHSSGRLKGEKVFTTSAALSFLVFILLYFPCIGVVATIKNEAGSWKWAAFVIFYTTVLAWITAFFVYNIANLFL</sequence>
<evidence type="ECO:0000256" key="9">
    <source>
        <dbReference type="ARBA" id="ARBA00023065"/>
    </source>
</evidence>
<dbReference type="InterPro" id="IPR005225">
    <property type="entry name" value="Small_GTP-bd"/>
</dbReference>
<evidence type="ECO:0000256" key="13">
    <source>
        <dbReference type="NCBIfam" id="TIGR00437"/>
    </source>
</evidence>
<keyword evidence="8 16" id="KW-0408">Iron</keyword>
<dbReference type="SUPFAM" id="SSF50037">
    <property type="entry name" value="C-terminal domain of transcriptional repressors"/>
    <property type="match status" value="1"/>
</dbReference>
<reference evidence="18 19" key="1">
    <citation type="submission" date="2016-11" db="EMBL/GenBank/DDBJ databases">
        <authorList>
            <person name="Jaros S."/>
            <person name="Januszkiewicz K."/>
            <person name="Wedrychowicz H."/>
        </authorList>
    </citation>
    <scope>NUCLEOTIDE SEQUENCE [LARGE SCALE GENOMIC DNA]</scope>
    <source>
        <strain evidence="18 19">DSM 26910</strain>
    </source>
</reference>
<dbReference type="InterPro" id="IPR041069">
    <property type="entry name" value="FeoB_Cyto"/>
</dbReference>
<dbReference type="Pfam" id="PF02421">
    <property type="entry name" value="FeoB_N"/>
    <property type="match status" value="1"/>
</dbReference>
<dbReference type="Pfam" id="PF07670">
    <property type="entry name" value="Gate"/>
    <property type="match status" value="2"/>
</dbReference>
<feature type="binding site" evidence="15">
    <location>
        <position position="125"/>
    </location>
    <ligand>
        <name>Mg(2+)</name>
        <dbReference type="ChEBI" id="CHEBI:18420"/>
        <label>2</label>
    </ligand>
</feature>
<feature type="binding site" evidence="14">
    <location>
        <begin position="217"/>
        <end position="220"/>
    </location>
    <ligand>
        <name>GTP</name>
        <dbReference type="ChEBI" id="CHEBI:37565"/>
        <label>1</label>
    </ligand>
</feature>
<protein>
    <recommendedName>
        <fullName evidence="12 13">Ferrous iron transport protein B</fullName>
    </recommendedName>
</protein>
<feature type="binding site" evidence="14">
    <location>
        <begin position="136"/>
        <end position="140"/>
    </location>
    <ligand>
        <name>GTP</name>
        <dbReference type="ChEBI" id="CHEBI:37565"/>
        <label>1</label>
    </ligand>
</feature>
<dbReference type="Gene3D" id="3.40.50.300">
    <property type="entry name" value="P-loop containing nucleotide triphosphate hydrolases"/>
    <property type="match status" value="1"/>
</dbReference>
<keyword evidence="19" id="KW-1185">Reference proteome</keyword>
<keyword evidence="7 16" id="KW-1133">Transmembrane helix</keyword>
<proteinExistence type="inferred from homology"/>
<dbReference type="OrthoDB" id="9809127at2"/>
<dbReference type="PANTHER" id="PTHR43185:SF1">
    <property type="entry name" value="FE(2+) TRANSPORTER FEOB"/>
    <property type="match status" value="1"/>
</dbReference>
<evidence type="ECO:0000256" key="12">
    <source>
        <dbReference type="ARBA" id="ARBA00031200"/>
    </source>
</evidence>
<dbReference type="NCBIfam" id="TIGR00437">
    <property type="entry name" value="feoB"/>
    <property type="match status" value="1"/>
</dbReference>
<name>A0A1M4TW04_9BACT</name>
<dbReference type="PANTHER" id="PTHR43185">
    <property type="entry name" value="FERROUS IRON TRANSPORT PROTEIN B"/>
    <property type="match status" value="1"/>
</dbReference>
<evidence type="ECO:0000256" key="7">
    <source>
        <dbReference type="ARBA" id="ARBA00022989"/>
    </source>
</evidence>
<evidence type="ECO:0000313" key="19">
    <source>
        <dbReference type="Proteomes" id="UP000184164"/>
    </source>
</evidence>
<dbReference type="Gene3D" id="2.30.30.90">
    <property type="match status" value="1"/>
</dbReference>
<keyword evidence="2 16" id="KW-0813">Transport</keyword>
<evidence type="ECO:0000313" key="18">
    <source>
        <dbReference type="EMBL" id="SHE48603.1"/>
    </source>
</evidence>
<evidence type="ECO:0000256" key="16">
    <source>
        <dbReference type="RuleBase" id="RU362098"/>
    </source>
</evidence>
<dbReference type="InterPro" id="IPR003373">
    <property type="entry name" value="Fe2_transport_prot-B"/>
</dbReference>
<evidence type="ECO:0000256" key="6">
    <source>
        <dbReference type="ARBA" id="ARBA00022741"/>
    </source>
</evidence>
<evidence type="ECO:0000256" key="4">
    <source>
        <dbReference type="ARBA" id="ARBA00022496"/>
    </source>
</evidence>
<dbReference type="Pfam" id="PF07664">
    <property type="entry name" value="FeoB_C"/>
    <property type="match status" value="1"/>
</dbReference>
<feature type="binding site" evidence="14">
    <location>
        <begin position="111"/>
        <end position="118"/>
    </location>
    <ligand>
        <name>GTP</name>
        <dbReference type="ChEBI" id="CHEBI:37565"/>
        <label>1</label>
    </ligand>
</feature>
<keyword evidence="11 16" id="KW-0472">Membrane</keyword>
<dbReference type="GO" id="GO:0005886">
    <property type="term" value="C:plasma membrane"/>
    <property type="evidence" value="ECO:0007669"/>
    <property type="project" value="UniProtKB-SubCell"/>
</dbReference>
<feature type="transmembrane region" description="Helical" evidence="16">
    <location>
        <begin position="759"/>
        <end position="782"/>
    </location>
</feature>
<dbReference type="CDD" id="cd01879">
    <property type="entry name" value="FeoB"/>
    <property type="match status" value="1"/>
</dbReference>
<keyword evidence="15" id="KW-0479">Metal-binding</keyword>
<dbReference type="PRINTS" id="PR00326">
    <property type="entry name" value="GTP1OBG"/>
</dbReference>
<feature type="transmembrane region" description="Helical" evidence="16">
    <location>
        <begin position="449"/>
        <end position="473"/>
    </location>
</feature>
<keyword evidence="6 14" id="KW-0547">Nucleotide-binding</keyword>
<evidence type="ECO:0000256" key="2">
    <source>
        <dbReference type="ARBA" id="ARBA00022448"/>
    </source>
</evidence>
<dbReference type="InterPro" id="IPR027417">
    <property type="entry name" value="P-loop_NTPase"/>
</dbReference>
<dbReference type="AlphaFoldDB" id="A0A1M4TW04"/>
<accession>A0A1M4TW04</accession>
<feature type="binding site" evidence="14">
    <location>
        <begin position="157"/>
        <end position="160"/>
    </location>
    <ligand>
        <name>GTP</name>
        <dbReference type="ChEBI" id="CHEBI:37565"/>
        <label>1</label>
    </ligand>
</feature>
<dbReference type="GO" id="GO:0015093">
    <property type="term" value="F:ferrous iron transmembrane transporter activity"/>
    <property type="evidence" value="ECO:0007669"/>
    <property type="project" value="UniProtKB-UniRule"/>
</dbReference>
<comment type="similarity">
    <text evidence="16">Belongs to the TRAFAC class TrmE-Era-EngA-EngB-Septin-like GTPase superfamily. FeoB GTPase (TC 9.A.8) family.</text>
</comment>
<dbReference type="InterPro" id="IPR006073">
    <property type="entry name" value="GTP-bd"/>
</dbReference>
<dbReference type="GO" id="GO:0046914">
    <property type="term" value="F:transition metal ion binding"/>
    <property type="evidence" value="ECO:0007669"/>
    <property type="project" value="InterPro"/>
</dbReference>
<organism evidence="18 19">
    <name type="scientific">Mariniphaga anaerophila</name>
    <dbReference type="NCBI Taxonomy" id="1484053"/>
    <lineage>
        <taxon>Bacteria</taxon>
        <taxon>Pseudomonadati</taxon>
        <taxon>Bacteroidota</taxon>
        <taxon>Bacteroidia</taxon>
        <taxon>Marinilabiliales</taxon>
        <taxon>Prolixibacteraceae</taxon>
        <taxon>Mariniphaga</taxon>
    </lineage>
</organism>
<feature type="binding site" evidence="15">
    <location>
        <position position="122"/>
    </location>
    <ligand>
        <name>Mg(2+)</name>
        <dbReference type="ChEBI" id="CHEBI:18420"/>
        <label>2</label>
    </ligand>
</feature>
<dbReference type="Gene3D" id="1.10.287.1770">
    <property type="match status" value="1"/>
</dbReference>
<feature type="transmembrane region" description="Helical" evidence="16">
    <location>
        <begin position="559"/>
        <end position="579"/>
    </location>
</feature>
<evidence type="ECO:0000256" key="14">
    <source>
        <dbReference type="PIRSR" id="PIRSR603373-1"/>
    </source>
</evidence>
<feature type="transmembrane region" description="Helical" evidence="16">
    <location>
        <begin position="527"/>
        <end position="553"/>
    </location>
</feature>
<feature type="transmembrane region" description="Helical" evidence="16">
    <location>
        <begin position="617"/>
        <end position="638"/>
    </location>
</feature>
<dbReference type="InterPro" id="IPR007167">
    <property type="entry name" value="Fe-transptr_FeoA-like"/>
</dbReference>
<dbReference type="Proteomes" id="UP000184164">
    <property type="component" value="Unassembled WGS sequence"/>
</dbReference>
<dbReference type="NCBIfam" id="TIGR00231">
    <property type="entry name" value="small_GTP"/>
    <property type="match status" value="1"/>
</dbReference>
<feature type="transmembrane region" description="Helical" evidence="16">
    <location>
        <begin position="794"/>
        <end position="817"/>
    </location>
</feature>
<evidence type="ECO:0000256" key="5">
    <source>
        <dbReference type="ARBA" id="ARBA00022692"/>
    </source>
</evidence>
<dbReference type="RefSeq" id="WP_072998569.1">
    <property type="nucleotide sequence ID" value="NZ_FQUM01000001.1"/>
</dbReference>
<dbReference type="GO" id="GO:0005525">
    <property type="term" value="F:GTP binding"/>
    <property type="evidence" value="ECO:0007669"/>
    <property type="project" value="UniProtKB-KW"/>
</dbReference>
<feature type="transmembrane region" description="Helical" evidence="16">
    <location>
        <begin position="493"/>
        <end position="515"/>
    </location>
</feature>
<dbReference type="InterPro" id="IPR030389">
    <property type="entry name" value="G_FEOB_dom"/>
</dbReference>
<dbReference type="InterPro" id="IPR008988">
    <property type="entry name" value="Transcriptional_repressor_C"/>
</dbReference>
<gene>
    <name evidence="18" type="ORF">SAMN05444274_101488</name>
</gene>
<dbReference type="SUPFAM" id="SSF52540">
    <property type="entry name" value="P-loop containing nucleoside triphosphate hydrolases"/>
    <property type="match status" value="1"/>
</dbReference>
<comment type="subcellular location">
    <subcellularLocation>
        <location evidence="16">Cell inner membrane</location>
        <topology evidence="16">Multi-pass membrane protein</topology>
    </subcellularLocation>
    <subcellularLocation>
        <location evidence="1">Cell membrane</location>
        <topology evidence="1">Multi-pass membrane protein</topology>
    </subcellularLocation>
</comment>